<keyword evidence="14" id="KW-0675">Receptor</keyword>
<evidence type="ECO:0000256" key="18">
    <source>
        <dbReference type="RuleBase" id="RU000304"/>
    </source>
</evidence>
<keyword evidence="16" id="KW-0863">Zinc-finger</keyword>
<dbReference type="GO" id="GO:0005886">
    <property type="term" value="C:plasma membrane"/>
    <property type="evidence" value="ECO:0000318"/>
    <property type="project" value="GO_Central"/>
</dbReference>
<dbReference type="GO" id="GO:0002229">
    <property type="term" value="P:defense response to oomycetes"/>
    <property type="evidence" value="ECO:0007669"/>
    <property type="project" value="UniProtKB-ARBA"/>
</dbReference>
<keyword evidence="15" id="KW-0325">Glycoprotein</keyword>
<evidence type="ECO:0000259" key="19">
    <source>
        <dbReference type="PROSITE" id="PS50011"/>
    </source>
</evidence>
<evidence type="ECO:0000256" key="9">
    <source>
        <dbReference type="ARBA" id="ARBA00022741"/>
    </source>
</evidence>
<dbReference type="GO" id="GO:0003677">
    <property type="term" value="F:DNA binding"/>
    <property type="evidence" value="ECO:0007669"/>
    <property type="project" value="UniProtKB-UniRule"/>
</dbReference>
<dbReference type="Gramene" id="rna-gnl|WGS:NBSK|LSAT_4X155100_mrna">
    <property type="protein sequence ID" value="cds-PLY87215.1"/>
    <property type="gene ID" value="gene-LSAT_4X155100"/>
</dbReference>
<keyword evidence="12" id="KW-1133">Transmembrane helix</keyword>
<evidence type="ECO:0008006" key="23">
    <source>
        <dbReference type="Google" id="ProtNLM"/>
    </source>
</evidence>
<keyword evidence="8" id="KW-0732">Signal</keyword>
<comment type="subcellular location">
    <subcellularLocation>
        <location evidence="1">Cell membrane</location>
        <topology evidence="1">Single-pass type I membrane protein</topology>
    </subcellularLocation>
    <subcellularLocation>
        <location evidence="16">Nucleus</location>
    </subcellularLocation>
</comment>
<evidence type="ECO:0000256" key="5">
    <source>
        <dbReference type="ARBA" id="ARBA00022527"/>
    </source>
</evidence>
<comment type="similarity">
    <text evidence="18">Belongs to the protein kinase superfamily.</text>
</comment>
<keyword evidence="7" id="KW-0812">Transmembrane</keyword>
<evidence type="ECO:0000256" key="7">
    <source>
        <dbReference type="ARBA" id="ARBA00022692"/>
    </source>
</evidence>
<keyword evidence="5 18" id="KW-0723">Serine/threonine-protein kinase</keyword>
<dbReference type="PROSITE" id="PS50011">
    <property type="entry name" value="PROTEIN_KINASE_DOM"/>
    <property type="match status" value="1"/>
</dbReference>
<dbReference type="InterPro" id="IPR001245">
    <property type="entry name" value="Ser-Thr/Tyr_kinase_cat_dom"/>
</dbReference>
<dbReference type="Pfam" id="PF02701">
    <property type="entry name" value="Zn_ribbon_Dof"/>
    <property type="match status" value="1"/>
</dbReference>
<dbReference type="GO" id="GO:0004674">
    <property type="term" value="F:protein serine/threonine kinase activity"/>
    <property type="evidence" value="ECO:0007669"/>
    <property type="project" value="UniProtKB-KW"/>
</dbReference>
<dbReference type="Proteomes" id="UP000235145">
    <property type="component" value="Unassembled WGS sequence"/>
</dbReference>
<dbReference type="InterPro" id="IPR008271">
    <property type="entry name" value="Ser/Thr_kinase_AS"/>
</dbReference>
<dbReference type="InterPro" id="IPR017441">
    <property type="entry name" value="Protein_kinase_ATP_BS"/>
</dbReference>
<dbReference type="PANTHER" id="PTHR27003:SF338">
    <property type="entry name" value="TYROSINE-PROTEIN KINASE, NON-RECEPTOR JAK_TYK2-RELATED"/>
    <property type="match status" value="1"/>
</dbReference>
<dbReference type="InterPro" id="IPR003851">
    <property type="entry name" value="Znf_Dof"/>
</dbReference>
<evidence type="ECO:0000256" key="3">
    <source>
        <dbReference type="ARBA" id="ARBA00010217"/>
    </source>
</evidence>
<evidence type="ECO:0000256" key="10">
    <source>
        <dbReference type="ARBA" id="ARBA00022777"/>
    </source>
</evidence>
<comment type="similarity">
    <text evidence="3">In the C-terminal section; belongs to the protein kinase superfamily. Ser/Thr protein kinase family.</text>
</comment>
<proteinExistence type="inferred from homology"/>
<evidence type="ECO:0000256" key="4">
    <source>
        <dbReference type="ARBA" id="ARBA00022475"/>
    </source>
</evidence>
<keyword evidence="10" id="KW-0418">Kinase</keyword>
<dbReference type="SMART" id="SM00220">
    <property type="entry name" value="S_TKc"/>
    <property type="match status" value="1"/>
</dbReference>
<evidence type="ECO:0000313" key="22">
    <source>
        <dbReference type="Proteomes" id="UP000235145"/>
    </source>
</evidence>
<dbReference type="Gene3D" id="3.30.200.20">
    <property type="entry name" value="Phosphorylase Kinase, domain 1"/>
    <property type="match status" value="1"/>
</dbReference>
<keyword evidence="9 17" id="KW-0547">Nucleotide-binding</keyword>
<dbReference type="GO" id="GO:0008270">
    <property type="term" value="F:zinc ion binding"/>
    <property type="evidence" value="ECO:0007669"/>
    <property type="project" value="UniProtKB-KW"/>
</dbReference>
<dbReference type="PROSITE" id="PS00108">
    <property type="entry name" value="PROTEIN_KINASE_ST"/>
    <property type="match status" value="1"/>
</dbReference>
<evidence type="ECO:0000256" key="14">
    <source>
        <dbReference type="ARBA" id="ARBA00023170"/>
    </source>
</evidence>
<dbReference type="GO" id="GO:0004714">
    <property type="term" value="F:transmembrane receptor protein tyrosine kinase activity"/>
    <property type="evidence" value="ECO:0007669"/>
    <property type="project" value="InterPro"/>
</dbReference>
<reference evidence="21 22" key="1">
    <citation type="journal article" date="2017" name="Nat. Commun.">
        <title>Genome assembly with in vitro proximity ligation data and whole-genome triplication in lettuce.</title>
        <authorList>
            <person name="Reyes-Chin-Wo S."/>
            <person name="Wang Z."/>
            <person name="Yang X."/>
            <person name="Kozik A."/>
            <person name="Arikit S."/>
            <person name="Song C."/>
            <person name="Xia L."/>
            <person name="Froenicke L."/>
            <person name="Lavelle D.O."/>
            <person name="Truco M.J."/>
            <person name="Xia R."/>
            <person name="Zhu S."/>
            <person name="Xu C."/>
            <person name="Xu H."/>
            <person name="Xu X."/>
            <person name="Cox K."/>
            <person name="Korf I."/>
            <person name="Meyers B.C."/>
            <person name="Michelmore R.W."/>
        </authorList>
    </citation>
    <scope>NUCLEOTIDE SEQUENCE [LARGE SCALE GENOMIC DNA]</scope>
    <source>
        <strain evidence="22">cv. Salinas</strain>
        <tissue evidence="21">Seedlings</tissue>
    </source>
</reference>
<evidence type="ECO:0000256" key="1">
    <source>
        <dbReference type="ARBA" id="ARBA00004251"/>
    </source>
</evidence>
<dbReference type="InterPro" id="IPR000719">
    <property type="entry name" value="Prot_kinase_dom"/>
</dbReference>
<keyword evidence="11 17" id="KW-0067">ATP-binding</keyword>
<comment type="caution">
    <text evidence="21">The sequence shown here is derived from an EMBL/GenBank/DDBJ whole genome shotgun (WGS) entry which is preliminary data.</text>
</comment>
<sequence>MEAFMEEFQHLKIQLQEINLATNNFDMNNVIGKGGFGMVYEGVLSHSKGQSMVAFKRLNRSNGQGNCEFLKEIMMLSRYTHENLISLLGFCDEDDEKILVYEHAYNGSLDRHLSNTAITWMQRLKICLGAAMGLCYLHDPKETHQRVLHRDIKSSNILLDENWNAKVSDMGLSKIGLANQQHTALVSNVVGTFGYVDPMYAENSILTKESDVYSFGVVLFEVLCGRLCFEINDGDHFQCLVRTWKQSYKQKKLDEIIFQDLKQYIDPRSLEIFSAIAYQCLQKYREARPTMSHIVEYLGIALRLQEIFEKVGQPMNFEEMIKIEVSKGKLKMLLSRQGMLINGGKMGIGVAKSIVETPTSVPQKEKPLKCPRCDSTNTKFCYYNNYSLTQPRHFCKSCRRYWTLNGSLRNVRVGGGSRKPKRPFQDL</sequence>
<evidence type="ECO:0000259" key="20">
    <source>
        <dbReference type="PROSITE" id="PS50884"/>
    </source>
</evidence>
<evidence type="ECO:0000256" key="13">
    <source>
        <dbReference type="ARBA" id="ARBA00023136"/>
    </source>
</evidence>
<evidence type="ECO:0000256" key="12">
    <source>
        <dbReference type="ARBA" id="ARBA00022989"/>
    </source>
</evidence>
<dbReference type="GO" id="GO:0004672">
    <property type="term" value="F:protein kinase activity"/>
    <property type="evidence" value="ECO:0000318"/>
    <property type="project" value="GO_Central"/>
</dbReference>
<feature type="binding site" evidence="17">
    <location>
        <position position="56"/>
    </location>
    <ligand>
        <name>ATP</name>
        <dbReference type="ChEBI" id="CHEBI:30616"/>
    </ligand>
</feature>
<evidence type="ECO:0000256" key="8">
    <source>
        <dbReference type="ARBA" id="ARBA00022729"/>
    </source>
</evidence>
<dbReference type="PROSITE" id="PS00107">
    <property type="entry name" value="PROTEIN_KINASE_ATP"/>
    <property type="match status" value="1"/>
</dbReference>
<comment type="similarity">
    <text evidence="2">In the N-terminal section; belongs to the leguminous lectin family.</text>
</comment>
<dbReference type="InterPro" id="IPR045272">
    <property type="entry name" value="ANXUR1/2-like"/>
</dbReference>
<keyword evidence="22" id="KW-1185">Reference proteome</keyword>
<evidence type="ECO:0000256" key="11">
    <source>
        <dbReference type="ARBA" id="ARBA00022840"/>
    </source>
</evidence>
<keyword evidence="16" id="KW-0862">Zinc</keyword>
<dbReference type="PANTHER" id="PTHR27003">
    <property type="entry name" value="OS07G0166700 PROTEIN"/>
    <property type="match status" value="1"/>
</dbReference>
<dbReference type="AlphaFoldDB" id="A0A9R1XFY9"/>
<keyword evidence="16" id="KW-0539">Nucleus</keyword>
<dbReference type="EMBL" id="NBSK02000004">
    <property type="protein sequence ID" value="KAJ0213205.1"/>
    <property type="molecule type" value="Genomic_DNA"/>
</dbReference>
<evidence type="ECO:0000256" key="2">
    <source>
        <dbReference type="ARBA" id="ARBA00008536"/>
    </source>
</evidence>
<dbReference type="OrthoDB" id="4062651at2759"/>
<dbReference type="FunFam" id="3.30.200.20:FF:000039">
    <property type="entry name" value="receptor-like protein kinase FERONIA"/>
    <property type="match status" value="1"/>
</dbReference>
<evidence type="ECO:0000256" key="6">
    <source>
        <dbReference type="ARBA" id="ARBA00022679"/>
    </source>
</evidence>
<feature type="domain" description="Protein kinase" evidence="19">
    <location>
        <begin position="25"/>
        <end position="308"/>
    </location>
</feature>
<evidence type="ECO:0000313" key="21">
    <source>
        <dbReference type="EMBL" id="KAJ0213205.1"/>
    </source>
</evidence>
<dbReference type="PROSITE" id="PS50884">
    <property type="entry name" value="ZF_DOF_2"/>
    <property type="match status" value="1"/>
</dbReference>
<evidence type="ECO:0000256" key="17">
    <source>
        <dbReference type="PROSITE-ProRule" id="PRU10141"/>
    </source>
</evidence>
<dbReference type="SUPFAM" id="SSF56112">
    <property type="entry name" value="Protein kinase-like (PK-like)"/>
    <property type="match status" value="1"/>
</dbReference>
<evidence type="ECO:0000256" key="16">
    <source>
        <dbReference type="PROSITE-ProRule" id="PRU00071"/>
    </source>
</evidence>
<keyword evidence="16" id="KW-0479">Metal-binding</keyword>
<protein>
    <recommendedName>
        <fullName evidence="23">Protein kinase domain-containing protein</fullName>
    </recommendedName>
</protein>
<dbReference type="Gene3D" id="1.10.510.10">
    <property type="entry name" value="Transferase(Phosphotransferase) domain 1"/>
    <property type="match status" value="1"/>
</dbReference>
<dbReference type="GO" id="GO:0006355">
    <property type="term" value="P:regulation of DNA-templated transcription"/>
    <property type="evidence" value="ECO:0007669"/>
    <property type="project" value="InterPro"/>
</dbReference>
<dbReference type="FunFam" id="1.10.510.10:FF:000240">
    <property type="entry name" value="Lectin-domain containing receptor kinase A4.3"/>
    <property type="match status" value="1"/>
</dbReference>
<accession>A0A9R1XFY9</accession>
<keyword evidence="6" id="KW-0808">Transferase</keyword>
<dbReference type="GO" id="GO:0005634">
    <property type="term" value="C:nucleus"/>
    <property type="evidence" value="ECO:0007669"/>
    <property type="project" value="UniProtKB-SubCell"/>
</dbReference>
<keyword evidence="16" id="KW-0238">DNA-binding</keyword>
<dbReference type="GO" id="GO:0005524">
    <property type="term" value="F:ATP binding"/>
    <property type="evidence" value="ECO:0007669"/>
    <property type="project" value="UniProtKB-UniRule"/>
</dbReference>
<keyword evidence="4" id="KW-1003">Cell membrane</keyword>
<dbReference type="InterPro" id="IPR011009">
    <property type="entry name" value="Kinase-like_dom_sf"/>
</dbReference>
<feature type="domain" description="Dof-type" evidence="20">
    <location>
        <begin position="368"/>
        <end position="422"/>
    </location>
</feature>
<keyword evidence="13" id="KW-0472">Membrane</keyword>
<dbReference type="Pfam" id="PF07714">
    <property type="entry name" value="PK_Tyr_Ser-Thr"/>
    <property type="match status" value="1"/>
</dbReference>
<gene>
    <name evidence="21" type="ORF">LSAT_V11C400217290</name>
</gene>
<name>A0A9R1XFY9_LACSA</name>
<evidence type="ECO:0000256" key="15">
    <source>
        <dbReference type="ARBA" id="ARBA00023180"/>
    </source>
</evidence>
<organism evidence="21 22">
    <name type="scientific">Lactuca sativa</name>
    <name type="common">Garden lettuce</name>
    <dbReference type="NCBI Taxonomy" id="4236"/>
    <lineage>
        <taxon>Eukaryota</taxon>
        <taxon>Viridiplantae</taxon>
        <taxon>Streptophyta</taxon>
        <taxon>Embryophyta</taxon>
        <taxon>Tracheophyta</taxon>
        <taxon>Spermatophyta</taxon>
        <taxon>Magnoliopsida</taxon>
        <taxon>eudicotyledons</taxon>
        <taxon>Gunneridae</taxon>
        <taxon>Pentapetalae</taxon>
        <taxon>asterids</taxon>
        <taxon>campanulids</taxon>
        <taxon>Asterales</taxon>
        <taxon>Asteraceae</taxon>
        <taxon>Cichorioideae</taxon>
        <taxon>Cichorieae</taxon>
        <taxon>Lactucinae</taxon>
        <taxon>Lactuca</taxon>
    </lineage>
</organism>